<dbReference type="SUPFAM" id="SSF52743">
    <property type="entry name" value="Subtilisin-like"/>
    <property type="match status" value="1"/>
</dbReference>
<dbReference type="InterPro" id="IPR046940">
    <property type="entry name" value="TPPII_Ig-like_sf"/>
</dbReference>
<dbReference type="InterPro" id="IPR046956">
    <property type="entry name" value="RLP23-like"/>
</dbReference>
<evidence type="ECO:0000259" key="28">
    <source>
        <dbReference type="Pfam" id="PF23598"/>
    </source>
</evidence>
<dbReference type="InterPro" id="IPR001611">
    <property type="entry name" value="Leu-rich_rpt"/>
</dbReference>
<evidence type="ECO:0000259" key="24">
    <source>
        <dbReference type="Pfam" id="PF08263"/>
    </source>
</evidence>
<feature type="transmembrane region" description="Helical" evidence="21">
    <location>
        <begin position="2301"/>
        <end position="2324"/>
    </location>
</feature>
<dbReference type="Pfam" id="PF08263">
    <property type="entry name" value="LRRNT_2"/>
    <property type="match status" value="1"/>
</dbReference>
<feature type="domain" description="Peptidase S8/S53" evidence="22">
    <location>
        <begin position="270"/>
        <end position="519"/>
    </location>
</feature>
<dbReference type="InterPro" id="IPR032675">
    <property type="entry name" value="LRR_dom_sf"/>
</dbReference>
<evidence type="ECO:0000256" key="4">
    <source>
        <dbReference type="ARBA" id="ARBA00011073"/>
    </source>
</evidence>
<keyword evidence="7" id="KW-1003">Cell membrane</keyword>
<organism evidence="29 30">
    <name type="scientific">Rhododendron simsii</name>
    <name type="common">Sims's rhododendron</name>
    <dbReference type="NCBI Taxonomy" id="118357"/>
    <lineage>
        <taxon>Eukaryota</taxon>
        <taxon>Viridiplantae</taxon>
        <taxon>Streptophyta</taxon>
        <taxon>Embryophyta</taxon>
        <taxon>Tracheophyta</taxon>
        <taxon>Spermatophyta</taxon>
        <taxon>Magnoliopsida</taxon>
        <taxon>eudicotyledons</taxon>
        <taxon>Gunneridae</taxon>
        <taxon>Pentapetalae</taxon>
        <taxon>asterids</taxon>
        <taxon>Ericales</taxon>
        <taxon>Ericaceae</taxon>
        <taxon>Ericoideae</taxon>
        <taxon>Rhodoreae</taxon>
        <taxon>Rhododendron</taxon>
    </lineage>
</organism>
<keyword evidence="30" id="KW-1185">Reference proteome</keyword>
<keyword evidence="14 18" id="KW-0720">Serine protease</keyword>
<dbReference type="Pfam" id="PF23598">
    <property type="entry name" value="LRR_14"/>
    <property type="match status" value="1"/>
</dbReference>
<dbReference type="FunFam" id="3.40.50.200:FF:000013">
    <property type="entry name" value="Tripeptidyl-peptidase 2 homolog"/>
    <property type="match status" value="1"/>
</dbReference>
<keyword evidence="19" id="KW-0175">Coiled coil</keyword>
<feature type="active site" description="Charge relay system" evidence="18">
    <location>
        <position position="482"/>
    </location>
</feature>
<name>A0A834H767_RHOSS</name>
<dbReference type="EC" id="3.4.14.10" evidence="5"/>
<dbReference type="InterPro" id="IPR036852">
    <property type="entry name" value="Peptidase_S8/S53_dom_sf"/>
</dbReference>
<dbReference type="InterPro" id="IPR034051">
    <property type="entry name" value="TPP_II_domain"/>
</dbReference>
<evidence type="ECO:0000256" key="6">
    <source>
        <dbReference type="ARBA" id="ARBA00022438"/>
    </source>
</evidence>
<feature type="active site" description="Charge relay system" evidence="18">
    <location>
        <position position="296"/>
    </location>
</feature>
<dbReference type="EMBL" id="WJXA01000003">
    <property type="protein sequence ID" value="KAF7149056.1"/>
    <property type="molecule type" value="Genomic_DNA"/>
</dbReference>
<evidence type="ECO:0000256" key="14">
    <source>
        <dbReference type="ARBA" id="ARBA00022825"/>
    </source>
</evidence>
<evidence type="ECO:0000256" key="15">
    <source>
        <dbReference type="ARBA" id="ARBA00022989"/>
    </source>
</evidence>
<dbReference type="InterPro" id="IPR013210">
    <property type="entry name" value="LRR_N_plant-typ"/>
</dbReference>
<evidence type="ECO:0000256" key="5">
    <source>
        <dbReference type="ARBA" id="ARBA00012462"/>
    </source>
</evidence>
<dbReference type="Pfam" id="PF12580">
    <property type="entry name" value="TPPII"/>
    <property type="match status" value="1"/>
</dbReference>
<dbReference type="SMART" id="SM00369">
    <property type="entry name" value="LRR_TYP"/>
    <property type="match status" value="15"/>
</dbReference>
<dbReference type="Gene3D" id="3.80.10.10">
    <property type="entry name" value="Ribonuclease Inhibitor"/>
    <property type="match status" value="5"/>
</dbReference>
<dbReference type="PRINTS" id="PR00723">
    <property type="entry name" value="SUBTILISIN"/>
</dbReference>
<dbReference type="FunFam" id="3.80.10.10:FF:000111">
    <property type="entry name" value="LRR receptor-like serine/threonine-protein kinase ERECTA"/>
    <property type="match status" value="1"/>
</dbReference>
<feature type="domain" description="Leucine-rich repeat-containing N-terminal plant-type" evidence="24">
    <location>
        <begin position="1384"/>
        <end position="1421"/>
    </location>
</feature>
<feature type="domain" description="Disease resistance R13L4/SHOC-2-like LRR" evidence="28">
    <location>
        <begin position="1711"/>
        <end position="1904"/>
    </location>
</feature>
<dbReference type="Proteomes" id="UP000626092">
    <property type="component" value="Unassembled WGS sequence"/>
</dbReference>
<dbReference type="Gene3D" id="2.20.25.690">
    <property type="match status" value="1"/>
</dbReference>
<evidence type="ECO:0000256" key="2">
    <source>
        <dbReference type="ARBA" id="ARBA00004251"/>
    </source>
</evidence>
<evidence type="ECO:0000313" key="29">
    <source>
        <dbReference type="EMBL" id="KAF7149056.1"/>
    </source>
</evidence>
<evidence type="ECO:0000259" key="22">
    <source>
        <dbReference type="Pfam" id="PF00082"/>
    </source>
</evidence>
<dbReference type="FunFam" id="3.80.10.10:FF:000905">
    <property type="entry name" value="Receptor-like protein kinase 7"/>
    <property type="match status" value="1"/>
</dbReference>
<protein>
    <recommendedName>
        <fullName evidence="5">tripeptidyl-peptidase II</fullName>
        <ecNumber evidence="5">3.4.14.10</ecNumber>
    </recommendedName>
</protein>
<dbReference type="InterPro" id="IPR055414">
    <property type="entry name" value="LRR_R13L4/SHOC2-like"/>
</dbReference>
<dbReference type="OrthoDB" id="10256524at2759"/>
<dbReference type="Gene3D" id="2.60.40.3170">
    <property type="match status" value="1"/>
</dbReference>
<comment type="catalytic activity">
    <reaction evidence="1">
        <text>Release of an N-terminal tripeptide from a polypeptide.</text>
        <dbReference type="EC" id="3.4.14.10"/>
    </reaction>
</comment>
<evidence type="ECO:0000256" key="19">
    <source>
        <dbReference type="SAM" id="Coils"/>
    </source>
</evidence>
<dbReference type="PANTHER" id="PTHR48063:SF112">
    <property type="entry name" value="RECEPTOR LIKE PROTEIN 30-LIKE"/>
    <property type="match status" value="1"/>
</dbReference>
<reference evidence="29" key="1">
    <citation type="submission" date="2019-11" db="EMBL/GenBank/DDBJ databases">
        <authorList>
            <person name="Liu Y."/>
            <person name="Hou J."/>
            <person name="Li T.-Q."/>
            <person name="Guan C.-H."/>
            <person name="Wu X."/>
            <person name="Wu H.-Z."/>
            <person name="Ling F."/>
            <person name="Zhang R."/>
            <person name="Shi X.-G."/>
            <person name="Ren J.-P."/>
            <person name="Chen E.-F."/>
            <person name="Sun J.-M."/>
        </authorList>
    </citation>
    <scope>NUCLEOTIDE SEQUENCE</scope>
    <source>
        <strain evidence="29">Adult_tree_wgs_1</strain>
        <tissue evidence="29">Leaves</tissue>
    </source>
</reference>
<keyword evidence="6" id="KW-0031">Aminopeptidase</keyword>
<dbReference type="PROSITE" id="PS51450">
    <property type="entry name" value="LRR"/>
    <property type="match status" value="1"/>
</dbReference>
<evidence type="ECO:0000259" key="27">
    <source>
        <dbReference type="Pfam" id="PF21316"/>
    </source>
</evidence>
<keyword evidence="13 18" id="KW-0378">Hydrolase</keyword>
<dbReference type="GO" id="GO:0051707">
    <property type="term" value="P:response to other organism"/>
    <property type="evidence" value="ECO:0007669"/>
    <property type="project" value="UniProtKB-ARBA"/>
</dbReference>
<sequence>MPSSSSVVEENGALRNFRMNQSTFLASLMPKKEIGADRFLEAHPEFDGRGVVIAIFVFQIDEIKSPIPDSGVDPAAAGLQETSNGKPKILDVLDCTGSGDIDTSNVVMADADGSIRGASGASLIVNSSWKNPSGKWHVGCKLVYELFTGTLTSRLKKERKKKWDEKHQAAIAETVKLLDEFDKKHVRVEDANLKRVREDLQNRVDFLRKQADTYDDKGPVVDAVVWHDGELWRVALDTQSLEDDQDRGKLAHFVPLTNYRIERKFGVFSSLDACSFVANVYDEGSILSIVTDCSPHGTHVAGIASAFHPKEPLLNGVAPGAQLISCKIGDSRLGSMETGTGLTRALIAAVEHKCDLINMSYGEPTLLPDYGRFVDLVDEVVNKHRVIFVSSAGNSGPALSTVGAPGGTTSSIIGVGAYVSPAMAAGAHCVVEPPEEGLEYTWSSRGPTVDGDLGVCISAPGGAVAPVPTWTLQRRMLMNGTSMASPSACGGIALLVSAMKAEGIPVSPYTVREALENSSIPVGSFLEDKLSAGQGLMQVDKAHEYVQKLHNVPCVRYQIKINQAGKSEPTSRGIYLREASGCQQSTEWTVQVEPKFHEDASNLEQLVPFEECIELHSCGKAFVRAPEYLLLTHNGRSFNIVVDPTNLSDGLHYSELYGIDCKAPWRGPLFRIPVTITKAMAVKNRPALVSLAGMSFIPGHIERKFIKVPIGASWVEASMRTSGFDTARRFYIDTVQISPLQRPMKWEGAIIFSSPSAKTFSFPVEGGRTMELAIAQFWSSGIGSQETTVVDFEIAFHGIDINKDDVLLDGSEAPVRIDAKALLCSEKLAPAAVLNKIRAPYRPIDSKLCTLSKDRDKLPSGKQTLALTLTYKFKLDDGAEVKPQIPLLNNRIYDNKFESQFYMIYDSNKRVYAMGDVYPKSAKLPKGEYSLQLYLRHDDVQFLEKMKHLLLFIERKLEDKEVIRLSFYSQPDGPVMGNGSFKSSVLVPGVKEAFYVGPPTKDKLPKNCPEGSVLLGAISYGKVSSDGQEERNNPEKNPVSYRISYSVPPNKLDEDKRKGSSTDCTKSVSERIEEKVRGAKIKVLGSLKQGTDEERSEWEKLSTSLKSEYPKYTPLLAKILEGLLSQNKVEDKIRHYEEIIDAADEVVDSVDKDELAKYFSVKSDPEDEGGEQLKKKMETTRDQFAEALYQKGLAIAEIELLKGDKASSALAATEGENIVDRTDDQSVPDAKTQSDLFEENFKELKKWVDIKSKYGTLLVIREQRCGRPGTALKVLNDMIQEDGEPSKKKLHELKLSLLDQFGWDHLVSYEQRWMHAQEIGKATSDFIQEDLKMDYVYNYMFHLLSEYAKLMRYKPTKPKWAIEICSKKLSCLGSGSIPAITCIEQERQALLKFKRSLTDKTRRLSSWTGKDCCNWKGIQCDGNTSHVVKLDLVSLDPDAAPMEANEVNPSLLELKYLEHLDLSGNNFHNIPIPIFLGSMTSLRYLNLSYSRFSGRVPHHLGNVSNLMVLDLNCMDTEISLTIDDFTWVSRLSSLQYLDASGMNLSQALNLNVMLNMLPSLTELRLSRCELHSTLLVSHFYLNSTASNIRKLDLSENSFAGEFPKFIENLTALRVLDLSENNLNSSFPLFLENLKSLEHLNLGFNSFTDDVVGLSRLLLTQCTLKSLDMTSNRFKGQMSRSYGNLSECAVYNLGMLILSFNPFISGKLPDWLGQFKRLKYLDLSMNSFSHPIPDLFGKLQLLKYLDLSRNSFSGSIPQSLGTLSALEVLRIYGNQLNGTIPVSLGQLSSLRILDIHYNQLTGTIPLSLGQLSNLKKLDLSSNHLEGVVTEANFANLTILESLIIDSNLLTLKVISPPFQVKFLRLGSCKIGTGFPQWLRTQKKVSLLDISNASISGTLPQWLDEMPLVFLDLSHNLIGGPIQKLPPTLVELDLSDNLISGPLPQNINEMVPSLDTLLLAGNLISGLIPYSLWEIPALRVLDLSKNKLFGNLPRYKGWGALSSLQVMRLSSNKLSGILPFSIGNFTSLGWLHLNNNSFYGELPSTLRNCTNLMALDLGENRFSGSIPTWIGDLFFLQVLRLHRNMFIDNIPSQLCQMLGLQIMDSGNNLLTGPIPRCLGNLSGMILNESLYTKGYYDDQWYDTSMMQVIKGRELEFTRWNLAFLANMDLSKNNLVGSIPKEITNLSGLRGLNLSHNNLTGKIPDKIGGLKSLESLDFSKNQLSGIIPQSILGLNFLSRLNLSYNNLSGRIPTGNQLQTLPSSSYLGNSDLCGDPLPRKCDEKSQPPTAAGHQEEHEEDDSEKVWFYGAIMSGYVTGLWGFVGVLVLKESWRHAYFRFVLMVKDKVLLAIALGMACLKNYIDKFGG</sequence>
<dbReference type="SUPFAM" id="SSF52058">
    <property type="entry name" value="L domain-like"/>
    <property type="match status" value="3"/>
</dbReference>
<keyword evidence="11" id="KW-0732">Signal</keyword>
<evidence type="ECO:0000256" key="11">
    <source>
        <dbReference type="ARBA" id="ARBA00022729"/>
    </source>
</evidence>
<gene>
    <name evidence="29" type="ORF">RHSIM_Rhsim03G0187200</name>
</gene>
<evidence type="ECO:0000256" key="9">
    <source>
        <dbReference type="ARBA" id="ARBA00022670"/>
    </source>
</evidence>
<evidence type="ECO:0000256" key="16">
    <source>
        <dbReference type="ARBA" id="ARBA00023136"/>
    </source>
</evidence>
<dbReference type="Pfam" id="PF00560">
    <property type="entry name" value="LRR_1"/>
    <property type="match status" value="4"/>
</dbReference>
<dbReference type="GO" id="GO:0004252">
    <property type="term" value="F:serine-type endopeptidase activity"/>
    <property type="evidence" value="ECO:0007669"/>
    <property type="project" value="UniProtKB-UniRule"/>
</dbReference>
<dbReference type="Gene3D" id="1.25.40.710">
    <property type="match status" value="1"/>
</dbReference>
<feature type="coiled-coil region" evidence="19">
    <location>
        <begin position="190"/>
        <end position="217"/>
    </location>
</feature>
<keyword evidence="9 18" id="KW-0645">Protease</keyword>
<evidence type="ECO:0000256" key="10">
    <source>
        <dbReference type="ARBA" id="ARBA00022692"/>
    </source>
</evidence>
<evidence type="ECO:0000256" key="21">
    <source>
        <dbReference type="SAM" id="Phobius"/>
    </source>
</evidence>
<feature type="region of interest" description="Disordered" evidence="20">
    <location>
        <begin position="1024"/>
        <end position="1068"/>
    </location>
</feature>
<evidence type="ECO:0000256" key="3">
    <source>
        <dbReference type="ARBA" id="ARBA00009592"/>
    </source>
</evidence>
<keyword evidence="17" id="KW-0325">Glycoprotein</keyword>
<feature type="domain" description="Tripeptidyl-peptidase II galactose-binding" evidence="27">
    <location>
        <begin position="696"/>
        <end position="780"/>
    </location>
</feature>
<evidence type="ECO:0000256" key="12">
    <source>
        <dbReference type="ARBA" id="ARBA00022737"/>
    </source>
</evidence>
<dbReference type="CDD" id="cd04857">
    <property type="entry name" value="Peptidases_S8_Tripeptidyl_Aminopeptidase_II"/>
    <property type="match status" value="1"/>
</dbReference>
<evidence type="ECO:0000259" key="23">
    <source>
        <dbReference type="Pfam" id="PF05686"/>
    </source>
</evidence>
<dbReference type="PROSITE" id="PS00137">
    <property type="entry name" value="SUBTILASE_HIS"/>
    <property type="match status" value="1"/>
</dbReference>
<comment type="subcellular location">
    <subcellularLocation>
        <location evidence="2">Cell membrane</location>
        <topology evidence="2">Single-pass type I membrane protein</topology>
    </subcellularLocation>
</comment>
<dbReference type="Pfam" id="PF21223">
    <property type="entry name" value="TPPII_Ig-like-1"/>
    <property type="match status" value="1"/>
</dbReference>
<dbReference type="InterPro" id="IPR003591">
    <property type="entry name" value="Leu-rich_rpt_typical-subtyp"/>
</dbReference>
<evidence type="ECO:0000256" key="17">
    <source>
        <dbReference type="ARBA" id="ARBA00023180"/>
    </source>
</evidence>
<dbReference type="InterPro" id="IPR048384">
    <property type="entry name" value="TPPII_GBD"/>
</dbReference>
<dbReference type="Pfam" id="PF13855">
    <property type="entry name" value="LRR_8"/>
    <property type="match status" value="3"/>
</dbReference>
<dbReference type="GO" id="GO:0008240">
    <property type="term" value="F:tripeptidyl-peptidase activity"/>
    <property type="evidence" value="ECO:0007669"/>
    <property type="project" value="UniProtKB-EC"/>
</dbReference>
<dbReference type="InterPro" id="IPR022398">
    <property type="entry name" value="Peptidase_S8_His-AS"/>
</dbReference>
<dbReference type="InterPro" id="IPR046939">
    <property type="entry name" value="TPPII_C_sf"/>
</dbReference>
<comment type="similarity">
    <text evidence="4 18">Belongs to the peptidase S8 family.</text>
</comment>
<feature type="domain" description="Glycosyl transferase CAP10" evidence="23">
    <location>
        <begin position="1314"/>
        <end position="1375"/>
    </location>
</feature>
<evidence type="ECO:0000259" key="25">
    <source>
        <dbReference type="Pfam" id="PF12580"/>
    </source>
</evidence>
<evidence type="ECO:0000256" key="8">
    <source>
        <dbReference type="ARBA" id="ARBA00022614"/>
    </source>
</evidence>
<dbReference type="PROSITE" id="PS51892">
    <property type="entry name" value="SUBTILASE"/>
    <property type="match status" value="1"/>
</dbReference>
<evidence type="ECO:0000256" key="20">
    <source>
        <dbReference type="SAM" id="MobiDB-lite"/>
    </source>
</evidence>
<dbReference type="GO" id="GO:0004177">
    <property type="term" value="F:aminopeptidase activity"/>
    <property type="evidence" value="ECO:0007669"/>
    <property type="project" value="UniProtKB-KW"/>
</dbReference>
<evidence type="ECO:0000256" key="1">
    <source>
        <dbReference type="ARBA" id="ARBA00001910"/>
    </source>
</evidence>
<dbReference type="FunFam" id="3.80.10.10:FF:000095">
    <property type="entry name" value="LRR receptor-like serine/threonine-protein kinase GSO1"/>
    <property type="match status" value="1"/>
</dbReference>
<comment type="similarity">
    <text evidence="3">Belongs to the RLP family.</text>
</comment>
<dbReference type="Pfam" id="PF00082">
    <property type="entry name" value="Peptidase_S8"/>
    <property type="match status" value="1"/>
</dbReference>
<dbReference type="GO" id="GO:0006952">
    <property type="term" value="P:defense response"/>
    <property type="evidence" value="ECO:0007669"/>
    <property type="project" value="UniProtKB-ARBA"/>
</dbReference>
<dbReference type="PANTHER" id="PTHR48063">
    <property type="entry name" value="LRR RECEPTOR-LIKE KINASE"/>
    <property type="match status" value="1"/>
</dbReference>
<dbReference type="GO" id="GO:0005886">
    <property type="term" value="C:plasma membrane"/>
    <property type="evidence" value="ECO:0007669"/>
    <property type="project" value="UniProtKB-SubCell"/>
</dbReference>
<evidence type="ECO:0000256" key="18">
    <source>
        <dbReference type="PROSITE-ProRule" id="PRU01240"/>
    </source>
</evidence>
<dbReference type="SMART" id="SM00365">
    <property type="entry name" value="LRR_SD22"/>
    <property type="match status" value="5"/>
</dbReference>
<dbReference type="InterPro" id="IPR000209">
    <property type="entry name" value="Peptidase_S8/S53_dom"/>
</dbReference>
<keyword evidence="15 21" id="KW-1133">Transmembrane helix</keyword>
<feature type="compositionally biased region" description="Basic and acidic residues" evidence="20">
    <location>
        <begin position="1051"/>
        <end position="1060"/>
    </location>
</feature>
<dbReference type="InterPro" id="IPR048383">
    <property type="entry name" value="TPPII_Ig-like-1"/>
</dbReference>
<dbReference type="Pfam" id="PF05686">
    <property type="entry name" value="Glyco_transf_90"/>
    <property type="match status" value="1"/>
</dbReference>
<dbReference type="Gene3D" id="3.40.50.200">
    <property type="entry name" value="Peptidase S8/S53 domain"/>
    <property type="match status" value="1"/>
</dbReference>
<dbReference type="Pfam" id="PF21316">
    <property type="entry name" value="TPPII_GBD"/>
    <property type="match status" value="1"/>
</dbReference>
<proteinExistence type="inferred from homology"/>
<dbReference type="PROSITE" id="PS00138">
    <property type="entry name" value="SUBTILASE_SER"/>
    <property type="match status" value="1"/>
</dbReference>
<dbReference type="InterPro" id="IPR015500">
    <property type="entry name" value="Peptidase_S8_subtilisin-rel"/>
</dbReference>
<feature type="domain" description="Tripeptidyl-peptidase II first Ig-like" evidence="26">
    <location>
        <begin position="556"/>
        <end position="676"/>
    </location>
</feature>
<evidence type="ECO:0000313" key="30">
    <source>
        <dbReference type="Proteomes" id="UP000626092"/>
    </source>
</evidence>
<keyword evidence="10 21" id="KW-0812">Transmembrane</keyword>
<feature type="domain" description="Tripeptidyl peptidase II second Ig-like" evidence="25">
    <location>
        <begin position="823"/>
        <end position="1008"/>
    </location>
</feature>
<feature type="active site" description="Charge relay system" evidence="18">
    <location>
        <position position="228"/>
    </location>
</feature>
<dbReference type="GO" id="GO:0006508">
    <property type="term" value="P:proteolysis"/>
    <property type="evidence" value="ECO:0007669"/>
    <property type="project" value="UniProtKB-KW"/>
</dbReference>
<keyword evidence="8" id="KW-0433">Leucine-rich repeat</keyword>
<keyword evidence="16 21" id="KW-0472">Membrane</keyword>
<evidence type="ECO:0000256" key="7">
    <source>
        <dbReference type="ARBA" id="ARBA00022475"/>
    </source>
</evidence>
<dbReference type="InterPro" id="IPR023828">
    <property type="entry name" value="Peptidase_S8_Ser-AS"/>
</dbReference>
<evidence type="ECO:0000259" key="26">
    <source>
        <dbReference type="Pfam" id="PF21223"/>
    </source>
</evidence>
<dbReference type="InterPro" id="IPR006598">
    <property type="entry name" value="CAP10"/>
</dbReference>
<dbReference type="FunFam" id="2.60.40.3170:FF:000002">
    <property type="entry name" value="Tripeptidyl-peptidase 2"/>
    <property type="match status" value="1"/>
</dbReference>
<accession>A0A834H767</accession>
<dbReference type="FunFam" id="2.20.25.690:FF:000001">
    <property type="entry name" value="Tripeptidyl-peptidase 2"/>
    <property type="match status" value="1"/>
</dbReference>
<keyword evidence="12" id="KW-0677">Repeat</keyword>
<comment type="caution">
    <text evidence="29">The sequence shown here is derived from an EMBL/GenBank/DDBJ whole genome shotgun (WGS) entry which is preliminary data.</text>
</comment>
<evidence type="ECO:0000256" key="13">
    <source>
        <dbReference type="ARBA" id="ARBA00022801"/>
    </source>
</evidence>
<dbReference type="InterPro" id="IPR022229">
    <property type="entry name" value="TPPII_Ig-like-2"/>
</dbReference>